<evidence type="ECO:0000313" key="13">
    <source>
        <dbReference type="Proteomes" id="UP000265427"/>
    </source>
</evidence>
<feature type="binding site" evidence="8">
    <location>
        <position position="83"/>
    </location>
    <ligand>
        <name>Zn(2+)</name>
        <dbReference type="ChEBI" id="CHEBI:29105"/>
    </ligand>
</feature>
<dbReference type="Proteomes" id="UP000266196">
    <property type="component" value="Unassembled WGS sequence"/>
</dbReference>
<evidence type="ECO:0000256" key="2">
    <source>
        <dbReference type="ARBA" id="ARBA00022664"/>
    </source>
</evidence>
<dbReference type="Proteomes" id="UP000286510">
    <property type="component" value="Unassembled WGS sequence"/>
</dbReference>
<dbReference type="VEuPathDB" id="FungiDB:H257_01180"/>
<evidence type="ECO:0000313" key="14">
    <source>
        <dbReference type="Proteomes" id="UP000266196"/>
    </source>
</evidence>
<evidence type="ECO:0000256" key="5">
    <source>
        <dbReference type="ARBA" id="ARBA00022833"/>
    </source>
</evidence>
<accession>A0A397ATI2</accession>
<dbReference type="GO" id="GO:0071006">
    <property type="term" value="C:U2-type catalytic step 1 spliceosome"/>
    <property type="evidence" value="ECO:0007669"/>
    <property type="project" value="UniProtKB-UniRule"/>
</dbReference>
<evidence type="ECO:0000313" key="16">
    <source>
        <dbReference type="Proteomes" id="UP000286510"/>
    </source>
</evidence>
<gene>
    <name evidence="11" type="ORF">DYB26_000764</name>
    <name evidence="12" type="ORF">DYB28_015714</name>
    <name evidence="10" type="ORF">DYB31_009445</name>
    <name evidence="9" type="ORF">DYB36_002218</name>
</gene>
<dbReference type="PANTHER" id="PTHR12111:SF1">
    <property type="entry name" value="SPLICING FACTOR YJU2"/>
    <property type="match status" value="1"/>
</dbReference>
<evidence type="ECO:0000256" key="8">
    <source>
        <dbReference type="HAMAP-Rule" id="MF_03226"/>
    </source>
</evidence>
<evidence type="ECO:0000256" key="6">
    <source>
        <dbReference type="ARBA" id="ARBA00023187"/>
    </source>
</evidence>
<comment type="subcellular location">
    <subcellularLocation>
        <location evidence="1 8">Nucleus</location>
    </subcellularLocation>
</comment>
<evidence type="ECO:0000256" key="1">
    <source>
        <dbReference type="ARBA" id="ARBA00004123"/>
    </source>
</evidence>
<name>A0A397ATI2_APHAT</name>
<evidence type="ECO:0000313" key="10">
    <source>
        <dbReference type="EMBL" id="RHZ25884.1"/>
    </source>
</evidence>
<dbReference type="Proteomes" id="UP000275652">
    <property type="component" value="Unassembled WGS sequence"/>
</dbReference>
<keyword evidence="7 8" id="KW-0539">Nucleus</keyword>
<keyword evidence="2" id="KW-0507">mRNA processing</keyword>
<dbReference type="EMBL" id="QUTI01051825">
    <property type="protein sequence ID" value="RLN99311.1"/>
    <property type="molecule type" value="Genomic_DNA"/>
</dbReference>
<feature type="binding site" evidence="8">
    <location>
        <position position="80"/>
    </location>
    <ligand>
        <name>Zn(2+)</name>
        <dbReference type="ChEBI" id="CHEBI:29105"/>
    </ligand>
</feature>
<feature type="binding site" evidence="8">
    <location>
        <position position="43"/>
    </location>
    <ligand>
        <name>Zn(2+)</name>
        <dbReference type="ChEBI" id="CHEBI:29105"/>
    </ligand>
</feature>
<comment type="function">
    <text evidence="8">Part of the spliceosome which catalyzes two sequential transesterification reactions, first the excision of the non-coding intron from pre-mRNA and then the ligation of the coding exons to form the mature mRNA. Plays a role in stabilizing the structure of the spliceosome catalytic core and docking of the branch helix into the active site, producing 5'-exon and lariat intron-3'-intermediates.</text>
</comment>
<reference evidence="12 15" key="1">
    <citation type="journal article" date="2018" name="J. Invertebr. Pathol.">
        <title>New genotyping method for the causative agent of crayfish plague (Aphanomyces astaci) based on whole genome data.</title>
        <authorList>
            <person name="Minardi D."/>
            <person name="Studholme D.J."/>
            <person name="van der Giezen M."/>
            <person name="Pretto T."/>
            <person name="Oidtmann B."/>
        </authorList>
    </citation>
    <scope>NUCLEOTIDE SEQUENCE [LARGE SCALE GENOMIC DNA]</scope>
    <source>
        <strain evidence="12 15">KB13</strain>
    </source>
</reference>
<dbReference type="PANTHER" id="PTHR12111">
    <property type="entry name" value="SPLICING FACTOR YJU2"/>
    <property type="match status" value="1"/>
</dbReference>
<dbReference type="HAMAP" id="MF_03226">
    <property type="entry name" value="YJU2"/>
    <property type="match status" value="1"/>
</dbReference>
<keyword evidence="4 8" id="KW-0747">Spliceosome</keyword>
<comment type="caution">
    <text evidence="9">The sequence shown here is derived from an EMBL/GenBank/DDBJ whole genome shotgun (WGS) entry which is preliminary data.</text>
</comment>
<keyword evidence="3 8" id="KW-0479">Metal-binding</keyword>
<keyword evidence="5 8" id="KW-0862">Zinc</keyword>
<dbReference type="AlphaFoldDB" id="A0A397ATI2"/>
<dbReference type="Proteomes" id="UP000265427">
    <property type="component" value="Unassembled WGS sequence"/>
</dbReference>
<dbReference type="InterPro" id="IPR007590">
    <property type="entry name" value="Saf4/Yju2"/>
</dbReference>
<evidence type="ECO:0000256" key="4">
    <source>
        <dbReference type="ARBA" id="ARBA00022728"/>
    </source>
</evidence>
<dbReference type="EMBL" id="QUTE01008196">
    <property type="protein sequence ID" value="RHZ25884.1"/>
    <property type="molecule type" value="Genomic_DNA"/>
</dbReference>
<protein>
    <recommendedName>
        <fullName evidence="8">Splicing factor YJU2</fullName>
    </recommendedName>
</protein>
<evidence type="ECO:0000313" key="15">
    <source>
        <dbReference type="Proteomes" id="UP000275652"/>
    </source>
</evidence>
<keyword evidence="6" id="KW-0508">mRNA splicing</keyword>
<dbReference type="InterPro" id="IPR043701">
    <property type="entry name" value="Yju2"/>
</dbReference>
<organism evidence="9 13">
    <name type="scientific">Aphanomyces astaci</name>
    <name type="common">Crayfish plague agent</name>
    <dbReference type="NCBI Taxonomy" id="112090"/>
    <lineage>
        <taxon>Eukaryota</taxon>
        <taxon>Sar</taxon>
        <taxon>Stramenopiles</taxon>
        <taxon>Oomycota</taxon>
        <taxon>Saprolegniomycetes</taxon>
        <taxon>Saprolegniales</taxon>
        <taxon>Verrucalvaceae</taxon>
        <taxon>Aphanomyces</taxon>
    </lineage>
</organism>
<evidence type="ECO:0000313" key="12">
    <source>
        <dbReference type="EMBL" id="RLN99311.1"/>
    </source>
</evidence>
<comment type="subunit">
    <text evidence="8">Component of the spliceosome. Present in the activated B complex, the catalytically activated B* complex which catalyzes the branching, the catalytic step 1 C complex catalyzing the exon ligation, and the postcatalytic P complex containing the ligated exons (mRNA) and the excised lariat intron.</text>
</comment>
<evidence type="ECO:0000313" key="9">
    <source>
        <dbReference type="EMBL" id="RHY09059.1"/>
    </source>
</evidence>
<dbReference type="GO" id="GO:0046872">
    <property type="term" value="F:metal ion binding"/>
    <property type="evidence" value="ECO:0007669"/>
    <property type="project" value="UniProtKB-KW"/>
</dbReference>
<dbReference type="Pfam" id="PF04502">
    <property type="entry name" value="Saf4_Yju2"/>
    <property type="match status" value="1"/>
</dbReference>
<dbReference type="EMBL" id="QUTF01001952">
    <property type="protein sequence ID" value="RHZ42274.1"/>
    <property type="molecule type" value="Genomic_DNA"/>
</dbReference>
<dbReference type="GO" id="GO:0000349">
    <property type="term" value="P:generation of catalytic spliceosome for first transesterification step"/>
    <property type="evidence" value="ECO:0007669"/>
    <property type="project" value="UniProtKB-UniRule"/>
</dbReference>
<dbReference type="EMBL" id="QUSZ01005591">
    <property type="protein sequence ID" value="RHY09059.1"/>
    <property type="molecule type" value="Genomic_DNA"/>
</dbReference>
<feature type="binding site" evidence="8">
    <location>
        <position position="46"/>
    </location>
    <ligand>
        <name>Zn(2+)</name>
        <dbReference type="ChEBI" id="CHEBI:29105"/>
    </ligand>
</feature>
<proteinExistence type="inferred from homology"/>
<reference evidence="13 14" key="2">
    <citation type="submission" date="2018-08" db="EMBL/GenBank/DDBJ databases">
        <title>Aphanomyces genome sequencing and annotation.</title>
        <authorList>
            <person name="Minardi D."/>
            <person name="Oidtmann B."/>
            <person name="Van Der Giezen M."/>
            <person name="Studholme D.J."/>
        </authorList>
    </citation>
    <scope>NUCLEOTIDE SEQUENCE [LARGE SCALE GENOMIC DNA]</scope>
    <source>
        <strain evidence="10 14">197901</strain>
        <strain evidence="11 16">FDL457</strain>
        <strain evidence="9 13">Kv</strain>
    </source>
</reference>
<comment type="similarity">
    <text evidence="8">Belongs to the CWC16 family. YJU2 subfamily.</text>
</comment>
<sequence length="280" mass="31726">MGERKVLNKYFPPDFDPRLIPRRKIPKNKQIEVRMMLPFSIQCNACGEFMYQGKKFNSRKEDVMDEDYFGVKIFRFYIRCSMCSNEITFKTDPKNGDYATEHGCKRNFEQWREREADEAAILKEREEEEKGDSMKALENRTLDSKREMDIIDALDEIKAINQRHAKVDTDAILTKFKQVDEPAPSEHILDEAAIQAQMEAFRKRKLAPTESINVANKVAKSSSAGLTSDHTNNDVVVAPKPSIKIKAKTPKTNKIAASKPVKAPVVALVGAYSDSSGDSS</sequence>
<evidence type="ECO:0000256" key="7">
    <source>
        <dbReference type="ARBA" id="ARBA00023242"/>
    </source>
</evidence>
<evidence type="ECO:0000256" key="3">
    <source>
        <dbReference type="ARBA" id="ARBA00022723"/>
    </source>
</evidence>
<evidence type="ECO:0000313" key="11">
    <source>
        <dbReference type="EMBL" id="RHZ42274.1"/>
    </source>
</evidence>